<evidence type="ECO:0008006" key="4">
    <source>
        <dbReference type="Google" id="ProtNLM"/>
    </source>
</evidence>
<gene>
    <name evidence="2" type="ORF">H696_00158</name>
</gene>
<reference evidence="2" key="1">
    <citation type="submission" date="2013-04" db="EMBL/GenBank/DDBJ databases">
        <title>The Genome Sequence of Fonticula alba ATCC 38817.</title>
        <authorList>
            <consortium name="The Broad Institute Genomics Platform"/>
            <person name="Russ C."/>
            <person name="Cuomo C."/>
            <person name="Burger G."/>
            <person name="Gray M.W."/>
            <person name="Holland P.W.H."/>
            <person name="King N."/>
            <person name="Lang F.B.F."/>
            <person name="Roger A.J."/>
            <person name="Ruiz-Trillo I."/>
            <person name="Brown M."/>
            <person name="Walker B."/>
            <person name="Young S."/>
            <person name="Zeng Q."/>
            <person name="Gargeya S."/>
            <person name="Fitzgerald M."/>
            <person name="Haas B."/>
            <person name="Abouelleil A."/>
            <person name="Allen A.W."/>
            <person name="Alvarado L."/>
            <person name="Arachchi H.M."/>
            <person name="Berlin A.M."/>
            <person name="Chapman S.B."/>
            <person name="Gainer-Dewar J."/>
            <person name="Goldberg J."/>
            <person name="Griggs A."/>
            <person name="Gujja S."/>
            <person name="Hansen M."/>
            <person name="Howarth C."/>
            <person name="Imamovic A."/>
            <person name="Ireland A."/>
            <person name="Larimer J."/>
            <person name="McCowan C."/>
            <person name="Murphy C."/>
            <person name="Pearson M."/>
            <person name="Poon T.W."/>
            <person name="Priest M."/>
            <person name="Roberts A."/>
            <person name="Saif S."/>
            <person name="Shea T."/>
            <person name="Sisk P."/>
            <person name="Sykes S."/>
            <person name="Wortman J."/>
            <person name="Nusbaum C."/>
            <person name="Birren B."/>
        </authorList>
    </citation>
    <scope>NUCLEOTIDE SEQUENCE [LARGE SCALE GENOMIC DNA]</scope>
    <source>
        <strain evidence="2">ATCC 38817</strain>
    </source>
</reference>
<dbReference type="InterPro" id="IPR029063">
    <property type="entry name" value="SAM-dependent_MTases_sf"/>
</dbReference>
<dbReference type="SUPFAM" id="SSF53335">
    <property type="entry name" value="S-adenosyl-L-methionine-dependent methyltransferases"/>
    <property type="match status" value="1"/>
</dbReference>
<dbReference type="Gene3D" id="3.40.50.150">
    <property type="entry name" value="Vaccinia Virus protein VP39"/>
    <property type="match status" value="1"/>
</dbReference>
<name>A0A058ZGF3_FONAL</name>
<dbReference type="EMBL" id="KB932201">
    <property type="protein sequence ID" value="KCV72567.1"/>
    <property type="molecule type" value="Genomic_DNA"/>
</dbReference>
<keyword evidence="3" id="KW-1185">Reference proteome</keyword>
<proteinExistence type="predicted"/>
<feature type="region of interest" description="Disordered" evidence="1">
    <location>
        <begin position="1"/>
        <end position="22"/>
    </location>
</feature>
<organism evidence="2">
    <name type="scientific">Fonticula alba</name>
    <name type="common">Slime mold</name>
    <dbReference type="NCBI Taxonomy" id="691883"/>
    <lineage>
        <taxon>Eukaryota</taxon>
        <taxon>Rotosphaerida</taxon>
        <taxon>Fonticulaceae</taxon>
        <taxon>Fonticula</taxon>
    </lineage>
</organism>
<evidence type="ECO:0000313" key="2">
    <source>
        <dbReference type="EMBL" id="KCV72567.1"/>
    </source>
</evidence>
<accession>A0A058ZGF3</accession>
<sequence length="399" mass="42107">MPPRTRPAADAMPPAKRPAPDIEPVSPLVVEPLMYFLQAALKEVPALMVAGEPATVGGRRPLRLAHLGCGSGRLTQHLARLAIPGARDFGPGLVHVIGVDHDLAKIRHARLVARASASLCSPGALPVVDSEGQMPQGSAGPESYFPMSLPGAGGFLPLPLPVFGENIRPVASSPGGGHLARWLRSSRQHNAPVDVRQGERLEAAALDARRRMLALGDPLPVADAAAALKNAPPADLPLQEEQGPRLDRLRWPFNVALLCADLLASGADDTPLDDVHPSLGEVLHPGTFDVVYCSSLLRAALQNGEHALRAVVDLAVALLDPALGGAIILHVPAARKRRGGVPFDEAGRSRLHALLSDRVAALCQADDRLRSAVIPFNTPKERGIILHRLPAPANTDQGK</sequence>
<evidence type="ECO:0000256" key="1">
    <source>
        <dbReference type="SAM" id="MobiDB-lite"/>
    </source>
</evidence>
<dbReference type="Proteomes" id="UP000030693">
    <property type="component" value="Unassembled WGS sequence"/>
</dbReference>
<protein>
    <recommendedName>
        <fullName evidence="4">Methyltransferase domain-containing protein</fullName>
    </recommendedName>
</protein>
<dbReference type="RefSeq" id="XP_009492268.1">
    <property type="nucleotide sequence ID" value="XM_009493993.1"/>
</dbReference>
<dbReference type="AlphaFoldDB" id="A0A058ZGF3"/>
<evidence type="ECO:0000313" key="3">
    <source>
        <dbReference type="Proteomes" id="UP000030693"/>
    </source>
</evidence>
<dbReference type="GeneID" id="20524883"/>